<gene>
    <name evidence="2" type="ORF">JFN87_22015</name>
</gene>
<reference evidence="2" key="1">
    <citation type="submission" date="2021-03" db="EMBL/GenBank/DDBJ databases">
        <title>Whole genome sequence of Streptomyces bomunensis MMS17-BM035.</title>
        <authorList>
            <person name="Lee J.H."/>
        </authorList>
    </citation>
    <scope>NUCLEOTIDE SEQUENCE</scope>
    <source>
        <strain evidence="2">MMS17-BM035</strain>
    </source>
</reference>
<evidence type="ECO:0000313" key="2">
    <source>
        <dbReference type="EMBL" id="MBP0460147.1"/>
    </source>
</evidence>
<keyword evidence="3" id="KW-1185">Reference proteome</keyword>
<name>A0A940RWG8_9ACTN</name>
<keyword evidence="1" id="KW-0472">Membrane</keyword>
<proteinExistence type="predicted"/>
<comment type="caution">
    <text evidence="2">The sequence shown here is derived from an EMBL/GenBank/DDBJ whole genome shotgun (WGS) entry which is preliminary data.</text>
</comment>
<evidence type="ECO:0000313" key="3">
    <source>
        <dbReference type="Proteomes" id="UP000670475"/>
    </source>
</evidence>
<evidence type="ECO:0000256" key="1">
    <source>
        <dbReference type="SAM" id="Phobius"/>
    </source>
</evidence>
<keyword evidence="1" id="KW-1133">Transmembrane helix</keyword>
<dbReference type="Proteomes" id="UP000670475">
    <property type="component" value="Unassembled WGS sequence"/>
</dbReference>
<keyword evidence="1" id="KW-0812">Transmembrane</keyword>
<dbReference type="AlphaFoldDB" id="A0A940RWG8"/>
<organism evidence="2 3">
    <name type="scientific">Streptomyces montanisoli</name>
    <dbReference type="NCBI Taxonomy" id="2798581"/>
    <lineage>
        <taxon>Bacteria</taxon>
        <taxon>Bacillati</taxon>
        <taxon>Actinomycetota</taxon>
        <taxon>Actinomycetes</taxon>
        <taxon>Kitasatosporales</taxon>
        <taxon>Streptomycetaceae</taxon>
        <taxon>Streptomyces</taxon>
    </lineage>
</organism>
<sequence>MPGVAIVAAIATIGFEALVQSTFGAMGVVGLLLLTIGVKARSVACGCVGAVVLTMLFAAA</sequence>
<protein>
    <submittedName>
        <fullName evidence="2">Uncharacterized protein</fullName>
    </submittedName>
</protein>
<dbReference type="EMBL" id="JAGIQL010000101">
    <property type="protein sequence ID" value="MBP0460147.1"/>
    <property type="molecule type" value="Genomic_DNA"/>
</dbReference>
<accession>A0A940RWG8</accession>
<feature type="transmembrane region" description="Helical" evidence="1">
    <location>
        <begin position="40"/>
        <end position="59"/>
    </location>
</feature>